<keyword evidence="4" id="KW-0547">Nucleotide-binding</keyword>
<evidence type="ECO:0000256" key="5">
    <source>
        <dbReference type="ARBA" id="ARBA00022840"/>
    </source>
</evidence>
<organism evidence="10 11">
    <name type="scientific">Novymonas esmeraldas</name>
    <dbReference type="NCBI Taxonomy" id="1808958"/>
    <lineage>
        <taxon>Eukaryota</taxon>
        <taxon>Discoba</taxon>
        <taxon>Euglenozoa</taxon>
        <taxon>Kinetoplastea</taxon>
        <taxon>Metakinetoplastina</taxon>
        <taxon>Trypanosomatida</taxon>
        <taxon>Trypanosomatidae</taxon>
        <taxon>Novymonas</taxon>
    </lineage>
</organism>
<keyword evidence="11" id="KW-1185">Reference proteome</keyword>
<dbReference type="GO" id="GO:0015910">
    <property type="term" value="P:long-chain fatty acid import into peroxisome"/>
    <property type="evidence" value="ECO:0007669"/>
    <property type="project" value="TreeGrafter"/>
</dbReference>
<dbReference type="InterPro" id="IPR027417">
    <property type="entry name" value="P-loop_NTPase"/>
</dbReference>
<dbReference type="InterPro" id="IPR003439">
    <property type="entry name" value="ABC_transporter-like_ATP-bd"/>
</dbReference>
<dbReference type="SUPFAM" id="SSF90123">
    <property type="entry name" value="ABC transporter transmembrane region"/>
    <property type="match status" value="1"/>
</dbReference>
<feature type="transmembrane region" description="Helical" evidence="8">
    <location>
        <begin position="91"/>
        <end position="111"/>
    </location>
</feature>
<dbReference type="InterPro" id="IPR050835">
    <property type="entry name" value="ABC_transporter_sub-D"/>
</dbReference>
<dbReference type="PANTHER" id="PTHR11384">
    <property type="entry name" value="ATP-BINDING CASSETTE, SUB-FAMILY D MEMBER"/>
    <property type="match status" value="1"/>
</dbReference>
<dbReference type="GO" id="GO:0005324">
    <property type="term" value="F:long-chain fatty acid transmembrane transporter activity"/>
    <property type="evidence" value="ECO:0007669"/>
    <property type="project" value="TreeGrafter"/>
</dbReference>
<dbReference type="InterPro" id="IPR011527">
    <property type="entry name" value="ABC1_TM_dom"/>
</dbReference>
<dbReference type="FunFam" id="3.40.50.300:FF:002587">
    <property type="entry name" value="Multidrug ABC transporter ATP-binding protein"/>
    <property type="match status" value="1"/>
</dbReference>
<keyword evidence="3 8" id="KW-0812">Transmembrane</keyword>
<evidence type="ECO:0000256" key="2">
    <source>
        <dbReference type="ARBA" id="ARBA00022448"/>
    </source>
</evidence>
<keyword evidence="7 8" id="KW-0472">Membrane</keyword>
<dbReference type="Pfam" id="PF00005">
    <property type="entry name" value="ABC_tran"/>
    <property type="match status" value="1"/>
</dbReference>
<dbReference type="GO" id="GO:0006635">
    <property type="term" value="P:fatty acid beta-oxidation"/>
    <property type="evidence" value="ECO:0007669"/>
    <property type="project" value="TreeGrafter"/>
</dbReference>
<evidence type="ECO:0000256" key="1">
    <source>
        <dbReference type="ARBA" id="ARBA00008575"/>
    </source>
</evidence>
<protein>
    <submittedName>
        <fullName evidence="10">Glycosomal transporter (GAT3)</fullName>
    </submittedName>
</protein>
<dbReference type="GO" id="GO:0005524">
    <property type="term" value="F:ATP binding"/>
    <property type="evidence" value="ECO:0007669"/>
    <property type="project" value="UniProtKB-KW"/>
</dbReference>
<comment type="caution">
    <text evidence="10">The sequence shown here is derived from an EMBL/GenBank/DDBJ whole genome shotgun (WGS) entry which is preliminary data.</text>
</comment>
<evidence type="ECO:0000259" key="9">
    <source>
        <dbReference type="PROSITE" id="PS50893"/>
    </source>
</evidence>
<dbReference type="GO" id="GO:0007031">
    <property type="term" value="P:peroxisome organization"/>
    <property type="evidence" value="ECO:0007669"/>
    <property type="project" value="TreeGrafter"/>
</dbReference>
<feature type="transmembrane region" description="Helical" evidence="8">
    <location>
        <begin position="25"/>
        <end position="44"/>
    </location>
</feature>
<accession>A0AAW0F5F9</accession>
<dbReference type="GO" id="GO:0016887">
    <property type="term" value="F:ATP hydrolysis activity"/>
    <property type="evidence" value="ECO:0007669"/>
    <property type="project" value="InterPro"/>
</dbReference>
<gene>
    <name evidence="10" type="ORF">NESM_000247000</name>
</gene>
<dbReference type="Gene3D" id="3.40.50.300">
    <property type="entry name" value="P-loop containing nucleotide triphosphate hydrolases"/>
    <property type="match status" value="1"/>
</dbReference>
<dbReference type="InterPro" id="IPR036640">
    <property type="entry name" value="ABC1_TM_sf"/>
</dbReference>
<evidence type="ECO:0000256" key="7">
    <source>
        <dbReference type="ARBA" id="ARBA00023136"/>
    </source>
</evidence>
<name>A0AAW0F5F9_9TRYP</name>
<dbReference type="Pfam" id="PF06472">
    <property type="entry name" value="ABC_membrane_2"/>
    <property type="match status" value="1"/>
</dbReference>
<evidence type="ECO:0000313" key="10">
    <source>
        <dbReference type="EMBL" id="KAK7201805.1"/>
    </source>
</evidence>
<reference evidence="10 11" key="1">
    <citation type="journal article" date="2021" name="MBio">
        <title>A New Model Trypanosomatid, Novymonas esmeraldas: Genomic Perception of Its 'Candidatus Pandoraea novymonadis' Endosymbiont.</title>
        <authorList>
            <person name="Zakharova A."/>
            <person name="Saura A."/>
            <person name="Butenko A."/>
            <person name="Podesvova L."/>
            <person name="Warmusova S."/>
            <person name="Kostygov A.Y."/>
            <person name="Nenarokova A."/>
            <person name="Lukes J."/>
            <person name="Opperdoes F.R."/>
            <person name="Yurchenko V."/>
        </authorList>
    </citation>
    <scope>NUCLEOTIDE SEQUENCE [LARGE SCALE GENOMIC DNA]</scope>
    <source>
        <strain evidence="10 11">E262AT.01</strain>
    </source>
</reference>
<feature type="domain" description="ABC transporter" evidence="9">
    <location>
        <begin position="446"/>
        <end position="690"/>
    </location>
</feature>
<dbReference type="PROSITE" id="PS50893">
    <property type="entry name" value="ABC_TRANSPORTER_2"/>
    <property type="match status" value="1"/>
</dbReference>
<dbReference type="EMBL" id="JAECZO010000020">
    <property type="protein sequence ID" value="KAK7201805.1"/>
    <property type="molecule type" value="Genomic_DNA"/>
</dbReference>
<dbReference type="InterPro" id="IPR003593">
    <property type="entry name" value="AAA+_ATPase"/>
</dbReference>
<evidence type="ECO:0000313" key="11">
    <source>
        <dbReference type="Proteomes" id="UP001430356"/>
    </source>
</evidence>
<comment type="similarity">
    <text evidence="1">Belongs to the ABC transporter superfamily. ABCD family. Peroxisomal fatty acyl CoA transporter (TC 3.A.1.203) subfamily.</text>
</comment>
<dbReference type="GO" id="GO:0140359">
    <property type="term" value="F:ABC-type transporter activity"/>
    <property type="evidence" value="ECO:0007669"/>
    <property type="project" value="InterPro"/>
</dbReference>
<dbReference type="Gene3D" id="1.20.1560.10">
    <property type="entry name" value="ABC transporter type 1, transmembrane domain"/>
    <property type="match status" value="1"/>
</dbReference>
<keyword evidence="5" id="KW-0067">ATP-binding</keyword>
<evidence type="ECO:0000256" key="8">
    <source>
        <dbReference type="SAM" id="Phobius"/>
    </source>
</evidence>
<keyword evidence="2" id="KW-0813">Transport</keyword>
<dbReference type="GO" id="GO:0042760">
    <property type="term" value="P:very long-chain fatty acid catabolic process"/>
    <property type="evidence" value="ECO:0007669"/>
    <property type="project" value="TreeGrafter"/>
</dbReference>
<keyword evidence="6 8" id="KW-1133">Transmembrane helix</keyword>
<dbReference type="PANTHER" id="PTHR11384:SF63">
    <property type="entry name" value="TRANSPORTER, PUTATIVE-RELATED"/>
    <property type="match status" value="1"/>
</dbReference>
<evidence type="ECO:0000256" key="3">
    <source>
        <dbReference type="ARBA" id="ARBA00022692"/>
    </source>
</evidence>
<evidence type="ECO:0000256" key="6">
    <source>
        <dbReference type="ARBA" id="ARBA00022989"/>
    </source>
</evidence>
<proteinExistence type="inferred from homology"/>
<dbReference type="AlphaFoldDB" id="A0AAW0F5F9"/>
<evidence type="ECO:0000256" key="4">
    <source>
        <dbReference type="ARBA" id="ARBA00022741"/>
    </source>
</evidence>
<dbReference type="SUPFAM" id="SSF52540">
    <property type="entry name" value="P-loop containing nucleoside triphosphate hydrolases"/>
    <property type="match status" value="1"/>
</dbReference>
<sequence length="690" mass="77462">MSHSHGHSHFAPPSSLATVVHALPLAHRFGALGASAVFALAVLVQRHYLRVYGKSISSVHTEDDTQVTWALYHHFFQVSRIALPTWRCREALGSVIFILLFAVRAVLRVWVSKASGEVLATMLHGEPAERLPRFLNKIMARIAVGLASGMTSGAIQGLRPWLVGCYRERLSRTFQRRFYQRLVYYQATMLDNRLEAADTAIATYCGEFAEHFAELPYYFVLPGLECMTSMAALIEQAGLRPALLMSTIATSAVFVLRRLAPSFGRIHAQLLAREDDYRRMLTNDLNNVENIAMHGAGGYTRLRLDSSLGTLKESLDHMALAKGNFEMLESAFSTFMTVVAQSVTFGGARRSHYHRSINDVYLEIQLIEDLNCSVKSFVVNFRELSHLMEFATKMSEFDSTLDSIAAGTFIHTRHDADSEAMIGEPLVYTEMNVITHDPGAETYPLVRMENVLLESPAGQQLFSDMNLEFRSDEDWVIIGENGCGKTSLLRMLCGLWMPRSGVLSQDKSVRFLLAPQHSYMAPECTLYEQLCFPDPVEQPTPEIRAAIKQAIELAGAHTVVRVIRGYDSAIMGLDLNNTDNSYDWSSLSGGQKERISMARVFFHVLCMDRTKVTPVAILDEATSMMDDTEQDVINHLRRMNVRMISVTHREVVIRHHTNVLHIGRGGKWTVDKVRNPVKIGERVETDDQTV</sequence>
<dbReference type="GO" id="GO:0005778">
    <property type="term" value="C:peroxisomal membrane"/>
    <property type="evidence" value="ECO:0007669"/>
    <property type="project" value="TreeGrafter"/>
</dbReference>
<dbReference type="SMART" id="SM00382">
    <property type="entry name" value="AAA"/>
    <property type="match status" value="1"/>
</dbReference>
<dbReference type="Proteomes" id="UP001430356">
    <property type="component" value="Unassembled WGS sequence"/>
</dbReference>